<evidence type="ECO:0000256" key="2">
    <source>
        <dbReference type="ARBA" id="ARBA00022737"/>
    </source>
</evidence>
<dbReference type="SUPFAM" id="SSF52058">
    <property type="entry name" value="L domain-like"/>
    <property type="match status" value="1"/>
</dbReference>
<keyword evidence="2" id="KW-0677">Repeat</keyword>
<dbReference type="Pfam" id="PF14312">
    <property type="entry name" value="FG-GAP_2"/>
    <property type="match status" value="5"/>
</dbReference>
<keyword evidence="6" id="KW-1185">Reference proteome</keyword>
<dbReference type="InterPro" id="IPR028994">
    <property type="entry name" value="Integrin_alpha_N"/>
</dbReference>
<name>A0A839F1F9_9GAMM</name>
<proteinExistence type="predicted"/>
<dbReference type="InterPro" id="IPR013517">
    <property type="entry name" value="FG-GAP"/>
</dbReference>
<evidence type="ECO:0008006" key="7">
    <source>
        <dbReference type="Google" id="ProtNLM"/>
    </source>
</evidence>
<feature type="chain" id="PRO_5032766147" description="FG-GAP repeat protein" evidence="4">
    <location>
        <begin position="37"/>
        <end position="686"/>
    </location>
</feature>
<evidence type="ECO:0000313" key="6">
    <source>
        <dbReference type="Proteomes" id="UP000550401"/>
    </source>
</evidence>
<dbReference type="AlphaFoldDB" id="A0A839F1F9"/>
<comment type="caution">
    <text evidence="5">The sequence shown here is derived from an EMBL/GenBank/DDBJ whole genome shotgun (WGS) entry which is preliminary data.</text>
</comment>
<feature type="signal peptide" evidence="4">
    <location>
        <begin position="1"/>
        <end position="36"/>
    </location>
</feature>
<evidence type="ECO:0000256" key="3">
    <source>
        <dbReference type="ARBA" id="ARBA00023180"/>
    </source>
</evidence>
<dbReference type="PANTHER" id="PTHR36220">
    <property type="entry name" value="UNNAMED PRODUCT"/>
    <property type="match status" value="1"/>
</dbReference>
<protein>
    <recommendedName>
        <fullName evidence="7">FG-GAP repeat protein</fullName>
    </recommendedName>
</protein>
<dbReference type="Proteomes" id="UP000550401">
    <property type="component" value="Unassembled WGS sequence"/>
</dbReference>
<dbReference type="PANTHER" id="PTHR36220:SF1">
    <property type="entry name" value="GAMMA TUBULIN COMPLEX COMPONENT C-TERMINAL DOMAIN-CONTAINING PROTEIN"/>
    <property type="match status" value="1"/>
</dbReference>
<dbReference type="EMBL" id="JACGXL010000002">
    <property type="protein sequence ID" value="MBA8887338.1"/>
    <property type="molecule type" value="Genomic_DNA"/>
</dbReference>
<keyword evidence="3" id="KW-0325">Glycoprotein</keyword>
<dbReference type="Gene3D" id="3.80.10.10">
    <property type="entry name" value="Ribonuclease Inhibitor"/>
    <property type="match status" value="1"/>
</dbReference>
<dbReference type="Gene3D" id="2.130.10.130">
    <property type="entry name" value="Integrin alpha, N-terminal"/>
    <property type="match status" value="2"/>
</dbReference>
<evidence type="ECO:0000313" key="5">
    <source>
        <dbReference type="EMBL" id="MBA8887338.1"/>
    </source>
</evidence>
<dbReference type="SMART" id="SM00191">
    <property type="entry name" value="Int_alpha"/>
    <property type="match status" value="5"/>
</dbReference>
<organism evidence="5 6">
    <name type="scientific">Dokdonella fugitiva</name>
    <dbReference type="NCBI Taxonomy" id="328517"/>
    <lineage>
        <taxon>Bacteria</taxon>
        <taxon>Pseudomonadati</taxon>
        <taxon>Pseudomonadota</taxon>
        <taxon>Gammaproteobacteria</taxon>
        <taxon>Lysobacterales</taxon>
        <taxon>Rhodanobacteraceae</taxon>
        <taxon>Dokdonella</taxon>
    </lineage>
</organism>
<reference evidence="5 6" key="1">
    <citation type="submission" date="2020-07" db="EMBL/GenBank/DDBJ databases">
        <title>Genomic Encyclopedia of Type Strains, Phase IV (KMG-V): Genome sequencing to study the core and pangenomes of soil and plant-associated prokaryotes.</title>
        <authorList>
            <person name="Whitman W."/>
        </authorList>
    </citation>
    <scope>NUCLEOTIDE SEQUENCE [LARGE SCALE GENOMIC DNA]</scope>
    <source>
        <strain evidence="5 6">RH2WT43</strain>
    </source>
</reference>
<gene>
    <name evidence="5" type="ORF">FHW12_001552</name>
</gene>
<dbReference type="SUPFAM" id="SSF69318">
    <property type="entry name" value="Integrin alpha N-terminal domain"/>
    <property type="match status" value="1"/>
</dbReference>
<evidence type="ECO:0000256" key="4">
    <source>
        <dbReference type="SAM" id="SignalP"/>
    </source>
</evidence>
<dbReference type="RefSeq" id="WP_182530418.1">
    <property type="nucleotide sequence ID" value="NZ_JACGXL010000002.1"/>
</dbReference>
<dbReference type="InterPro" id="IPR013519">
    <property type="entry name" value="Int_alpha_beta-p"/>
</dbReference>
<accession>A0A839F1F9</accession>
<dbReference type="InterPro" id="IPR032675">
    <property type="entry name" value="LRR_dom_sf"/>
</dbReference>
<evidence type="ECO:0000256" key="1">
    <source>
        <dbReference type="ARBA" id="ARBA00022729"/>
    </source>
</evidence>
<sequence>MATRTESFHRLASGVLLGAAAVALLLALAAAGRAHAAVPHVTSWTAQRVLDPQGLGFDKFGRAVALDGDVALVCASEAPIGANETQGKVLAYERAADGSWNLVQTLVASDGGAYNEFGWSVALDGDVAVIGAINANIGGNNSQGAAYVFTRGSDGHWSETQKLVAADGRPVDWFGNAVAIAGDTIVVGAYGAHYADQAMRGSLYVYTAAGGTWTQAQQLVADDGDGGDAFGQAIALSGDTLIASAPGATVGANYAQGAVYRYTRTAGSWTQAQKIVVAEGVESDQLGTSLALDGGTALIGTMWRTGGQGVVYVYDDTGSGWTQTQRLAATDGAERADGAGASGTDGIGLPPSDNFGIAVALQGDRALVGASNVTIEGNDGQGAAYLFTRAGGSFAGSHTFTANEGVVPPAFGSAVALDGDSVLAGVFGYSPDWDHYQQGEAYFYHFVSDGIPASERAVLVDIYDGTNGSGWWDQTGWLGAPGTECSWSGVMCDESGSHVTGLTFAFTNMVGALPATLNQLTALTSLQISDQPQLAGTFPALTGLARLQSIDVRNTSIGGNLPSLAGLSNLQSVVFLADRFEGAIPPFGALPALTWFSASGNQLSGSLPPLDGLTALTGFYVDANALSGALPMPPASLGEYGASLCPNAFDHVDAPAWDAITGITPWYRDCTATPVDAIFDDGFDAP</sequence>
<keyword evidence="1 4" id="KW-0732">Signal</keyword>